<sequence length="723" mass="80068">MSGTNEAGTHLTTSRIARVFRPLRAKCLALSAPLPTSTTRHHAPVKYGRASRNISNYIPSVIERAFSFTPIPPAQSLALQHSSTSIEHVRGLTALSNKINEVRDAFRNVVKVAYGGWPAHAAATSTSRIPRLGAMCAVTIGNYLDADDEDSDEDNADSTFDNDDVDAMYGLYESIPPHYRRYAMASHALKHILDTCPHYPTLLSGLLEVALAFKLLAETEQLLRALLLAAFHPRCSLDEVQFVSIYHKCCKPSFGSDPVITNAVFARILISTIEETTTESATPWSLTAVKMVVKSIRSQDLYSYITICLSIAHAFSTRPGEDQLSSVAPVVQSVLSRFVVMSEHDSATYYHPLADFLCGLHELGYTKYACGELQHNISALTLFCVALPLSKTHGDQQDVLLRILRSISPTTDTYQDFMHLIFPGEIIDSPESSPAFDVDIWTDALRRNNMCRHEAAFCSSALSRVETLLGMQPSYRTSATNRMFRDLEVLRVTLVDRVEEAERLYFGEEGVGSPAVDRTQWRWEEMLDCWVRKSPLVSKQPRKAKKTKLRHAFSHTEIARPTFLTTVPRADRAPSLSSSSTAHSSQSPELNSGAEDTVTPPSSPPPYAESPCSPTPDPPARSQPMPPPPVFNFGTLLSDLQNHVVVLHTPKKQPLSRRQTRTVVDEDSQNHYSGVTRRNSGRAQERVGSYPRRSLGPPPRAYPPQPSSDDLLTYSSPAVTHRS</sequence>
<feature type="region of interest" description="Disordered" evidence="1">
    <location>
        <begin position="563"/>
        <end position="634"/>
    </location>
</feature>
<feature type="compositionally biased region" description="Basic residues" evidence="1">
    <location>
        <begin position="649"/>
        <end position="660"/>
    </location>
</feature>
<protein>
    <submittedName>
        <fullName evidence="2">Uncharacterized protein</fullName>
    </submittedName>
</protein>
<feature type="compositionally biased region" description="Polar residues" evidence="1">
    <location>
        <begin position="707"/>
        <end position="723"/>
    </location>
</feature>
<organism evidence="2 3">
    <name type="scientific">Cristinia sonorae</name>
    <dbReference type="NCBI Taxonomy" id="1940300"/>
    <lineage>
        <taxon>Eukaryota</taxon>
        <taxon>Fungi</taxon>
        <taxon>Dikarya</taxon>
        <taxon>Basidiomycota</taxon>
        <taxon>Agaricomycotina</taxon>
        <taxon>Agaricomycetes</taxon>
        <taxon>Agaricomycetidae</taxon>
        <taxon>Agaricales</taxon>
        <taxon>Pleurotineae</taxon>
        <taxon>Stephanosporaceae</taxon>
        <taxon>Cristinia</taxon>
    </lineage>
</organism>
<dbReference type="Proteomes" id="UP000813824">
    <property type="component" value="Unassembled WGS sequence"/>
</dbReference>
<gene>
    <name evidence="2" type="ORF">BXZ70DRAFT_996354</name>
</gene>
<accession>A0A8K0UE38</accession>
<name>A0A8K0UE38_9AGAR</name>
<evidence type="ECO:0000313" key="3">
    <source>
        <dbReference type="Proteomes" id="UP000813824"/>
    </source>
</evidence>
<feature type="compositionally biased region" description="Pro residues" evidence="1">
    <location>
        <begin position="601"/>
        <end position="630"/>
    </location>
</feature>
<feature type="compositionally biased region" description="Low complexity" evidence="1">
    <location>
        <begin position="575"/>
        <end position="587"/>
    </location>
</feature>
<dbReference type="OrthoDB" id="3158032at2759"/>
<evidence type="ECO:0000313" key="2">
    <source>
        <dbReference type="EMBL" id="KAH8079439.1"/>
    </source>
</evidence>
<comment type="caution">
    <text evidence="2">The sequence shown here is derived from an EMBL/GenBank/DDBJ whole genome shotgun (WGS) entry which is preliminary data.</text>
</comment>
<feature type="region of interest" description="Disordered" evidence="1">
    <location>
        <begin position="648"/>
        <end position="723"/>
    </location>
</feature>
<dbReference type="EMBL" id="JAEVFJ010000056">
    <property type="protein sequence ID" value="KAH8079439.1"/>
    <property type="molecule type" value="Genomic_DNA"/>
</dbReference>
<evidence type="ECO:0000256" key="1">
    <source>
        <dbReference type="SAM" id="MobiDB-lite"/>
    </source>
</evidence>
<proteinExistence type="predicted"/>
<keyword evidence="3" id="KW-1185">Reference proteome</keyword>
<feature type="compositionally biased region" description="Pro residues" evidence="1">
    <location>
        <begin position="696"/>
        <end position="706"/>
    </location>
</feature>
<reference evidence="2" key="1">
    <citation type="journal article" date="2021" name="New Phytol.">
        <title>Evolutionary innovations through gain and loss of genes in the ectomycorrhizal Boletales.</title>
        <authorList>
            <person name="Wu G."/>
            <person name="Miyauchi S."/>
            <person name="Morin E."/>
            <person name="Kuo A."/>
            <person name="Drula E."/>
            <person name="Varga T."/>
            <person name="Kohler A."/>
            <person name="Feng B."/>
            <person name="Cao Y."/>
            <person name="Lipzen A."/>
            <person name="Daum C."/>
            <person name="Hundley H."/>
            <person name="Pangilinan J."/>
            <person name="Johnson J."/>
            <person name="Barry K."/>
            <person name="LaButti K."/>
            <person name="Ng V."/>
            <person name="Ahrendt S."/>
            <person name="Min B."/>
            <person name="Choi I.G."/>
            <person name="Park H."/>
            <person name="Plett J.M."/>
            <person name="Magnuson J."/>
            <person name="Spatafora J.W."/>
            <person name="Nagy L.G."/>
            <person name="Henrissat B."/>
            <person name="Grigoriev I.V."/>
            <person name="Yang Z.L."/>
            <person name="Xu J."/>
            <person name="Martin F.M."/>
        </authorList>
    </citation>
    <scope>NUCLEOTIDE SEQUENCE</scope>
    <source>
        <strain evidence="2">KKN 215</strain>
    </source>
</reference>
<feature type="compositionally biased region" description="Polar residues" evidence="1">
    <location>
        <begin position="670"/>
        <end position="682"/>
    </location>
</feature>
<dbReference type="AlphaFoldDB" id="A0A8K0UE38"/>